<keyword evidence="2" id="KW-0813">Transport</keyword>
<dbReference type="GO" id="GO:0022857">
    <property type="term" value="F:transmembrane transporter activity"/>
    <property type="evidence" value="ECO:0007669"/>
    <property type="project" value="InterPro"/>
</dbReference>
<keyword evidence="5 6" id="KW-0472">Membrane</keyword>
<name>A0A8S1R8F2_9CILI</name>
<feature type="transmembrane region" description="Helical" evidence="6">
    <location>
        <begin position="448"/>
        <end position="470"/>
    </location>
</feature>
<dbReference type="PANTHER" id="PTHR48020">
    <property type="entry name" value="PROTON MYO-INOSITOL COTRANSPORTER"/>
    <property type="match status" value="1"/>
</dbReference>
<dbReference type="PROSITE" id="PS50850">
    <property type="entry name" value="MFS"/>
    <property type="match status" value="1"/>
</dbReference>
<evidence type="ECO:0000256" key="5">
    <source>
        <dbReference type="ARBA" id="ARBA00023136"/>
    </source>
</evidence>
<dbReference type="InterPro" id="IPR020846">
    <property type="entry name" value="MFS_dom"/>
</dbReference>
<comment type="caution">
    <text evidence="8">The sequence shown here is derived from an EMBL/GenBank/DDBJ whole genome shotgun (WGS) entry which is preliminary data.</text>
</comment>
<evidence type="ECO:0000313" key="8">
    <source>
        <dbReference type="EMBL" id="CAD8123010.1"/>
    </source>
</evidence>
<evidence type="ECO:0000313" key="9">
    <source>
        <dbReference type="Proteomes" id="UP000692954"/>
    </source>
</evidence>
<reference evidence="8" key="1">
    <citation type="submission" date="2021-01" db="EMBL/GenBank/DDBJ databases">
        <authorList>
            <consortium name="Genoscope - CEA"/>
            <person name="William W."/>
        </authorList>
    </citation>
    <scope>NUCLEOTIDE SEQUENCE</scope>
</reference>
<feature type="transmembrane region" description="Helical" evidence="6">
    <location>
        <begin position="319"/>
        <end position="341"/>
    </location>
</feature>
<feature type="transmembrane region" description="Helical" evidence="6">
    <location>
        <begin position="199"/>
        <end position="220"/>
    </location>
</feature>
<dbReference type="PANTHER" id="PTHR48020:SF12">
    <property type="entry name" value="PROTON MYO-INOSITOL COTRANSPORTER"/>
    <property type="match status" value="1"/>
</dbReference>
<comment type="subcellular location">
    <subcellularLocation>
        <location evidence="1">Membrane</location>
        <topology evidence="1">Multi-pass membrane protein</topology>
    </subcellularLocation>
</comment>
<sequence>MTSQVIPLQTQEEENLNLDKSQSIISKNSKTRQQQQQSSVPALLNPTKLSKRGTVQLENDVEEEVNSILHISIILLAIQSGHFSYGYSQSYLSMSFTTLFSQITLQGSEIEEQGLFSAVLSIGQIIGALMTKPLLKYTTRNQSLLIADICGVLSILQVVPNREVILTFRFFYGICLGISTIIMPIYVKELSPQKYYEAFSVMAGFLVGGGLLFANFMGLGYLNNELRGNDSYYWQIVFAIPALLHFLRSFIVTFIYQMDSPVGLVQIKMLQSAKQIIQKIYQPKYIDQVLIKCQLRVQYNEEHQEGILSLFTKKHIKTLTIGCVLVFITPWCGLVALFSYSSQIFEIMSDGDVTLNAMFTLILGIVQFTPAFISKYVYGRWGKRPILLYGLISLIICQILIISLSYIDSFAATIVNFIIICLFSFIFALTLGPITWSMTPEINSSEGTYFCFVTLYAWQLLILYIFPFMLDGIKMSGSFIVFAILTTLSTIFFYLFVKETKGLNHNEIDKLYGKE</sequence>
<accession>A0A8S1R8F2</accession>
<evidence type="ECO:0000256" key="2">
    <source>
        <dbReference type="ARBA" id="ARBA00022448"/>
    </source>
</evidence>
<feature type="transmembrane region" description="Helical" evidence="6">
    <location>
        <begin position="166"/>
        <end position="187"/>
    </location>
</feature>
<keyword evidence="3 6" id="KW-0812">Transmembrane</keyword>
<feature type="transmembrane region" description="Helical" evidence="6">
    <location>
        <begin position="476"/>
        <end position="497"/>
    </location>
</feature>
<feature type="domain" description="Major facilitator superfamily (MFS) profile" evidence="7">
    <location>
        <begin position="74"/>
        <end position="501"/>
    </location>
</feature>
<dbReference type="InterPro" id="IPR005828">
    <property type="entry name" value="MFS_sugar_transport-like"/>
</dbReference>
<keyword evidence="4 6" id="KW-1133">Transmembrane helix</keyword>
<feature type="transmembrane region" description="Helical" evidence="6">
    <location>
        <begin position="413"/>
        <end position="436"/>
    </location>
</feature>
<proteinExistence type="predicted"/>
<evidence type="ECO:0000256" key="6">
    <source>
        <dbReference type="SAM" id="Phobius"/>
    </source>
</evidence>
<dbReference type="Pfam" id="PF00083">
    <property type="entry name" value="Sugar_tr"/>
    <property type="match status" value="1"/>
</dbReference>
<dbReference type="Proteomes" id="UP000692954">
    <property type="component" value="Unassembled WGS sequence"/>
</dbReference>
<keyword evidence="9" id="KW-1185">Reference proteome</keyword>
<feature type="transmembrane region" description="Helical" evidence="6">
    <location>
        <begin position="353"/>
        <end position="374"/>
    </location>
</feature>
<dbReference type="FunFam" id="1.20.1250.20:FF:000818">
    <property type="entry name" value="Uncharacterized protein"/>
    <property type="match status" value="1"/>
</dbReference>
<dbReference type="AlphaFoldDB" id="A0A8S1R8F2"/>
<feature type="transmembrane region" description="Helical" evidence="6">
    <location>
        <begin position="386"/>
        <end position="407"/>
    </location>
</feature>
<dbReference type="OrthoDB" id="6612291at2759"/>
<gene>
    <name evidence="8" type="ORF">PSON_ATCC_30995.1.T1420019</name>
</gene>
<dbReference type="EMBL" id="CAJJDN010000142">
    <property type="protein sequence ID" value="CAD8123010.1"/>
    <property type="molecule type" value="Genomic_DNA"/>
</dbReference>
<evidence type="ECO:0000256" key="1">
    <source>
        <dbReference type="ARBA" id="ARBA00004141"/>
    </source>
</evidence>
<protein>
    <recommendedName>
        <fullName evidence="7">Major facilitator superfamily (MFS) profile domain-containing protein</fullName>
    </recommendedName>
</protein>
<dbReference type="InterPro" id="IPR050814">
    <property type="entry name" value="Myo-inositol_Transporter"/>
</dbReference>
<dbReference type="GO" id="GO:0016020">
    <property type="term" value="C:membrane"/>
    <property type="evidence" value="ECO:0007669"/>
    <property type="project" value="UniProtKB-SubCell"/>
</dbReference>
<evidence type="ECO:0000256" key="3">
    <source>
        <dbReference type="ARBA" id="ARBA00022692"/>
    </source>
</evidence>
<feature type="transmembrane region" description="Helical" evidence="6">
    <location>
        <begin position="232"/>
        <end position="256"/>
    </location>
</feature>
<evidence type="ECO:0000259" key="7">
    <source>
        <dbReference type="PROSITE" id="PS50850"/>
    </source>
</evidence>
<evidence type="ECO:0000256" key="4">
    <source>
        <dbReference type="ARBA" id="ARBA00022989"/>
    </source>
</evidence>
<organism evidence="8 9">
    <name type="scientific">Paramecium sonneborni</name>
    <dbReference type="NCBI Taxonomy" id="65129"/>
    <lineage>
        <taxon>Eukaryota</taxon>
        <taxon>Sar</taxon>
        <taxon>Alveolata</taxon>
        <taxon>Ciliophora</taxon>
        <taxon>Intramacronucleata</taxon>
        <taxon>Oligohymenophorea</taxon>
        <taxon>Peniculida</taxon>
        <taxon>Parameciidae</taxon>
        <taxon>Paramecium</taxon>
    </lineage>
</organism>